<dbReference type="Proteomes" id="UP000186609">
    <property type="component" value="Chromosome"/>
</dbReference>
<dbReference type="AlphaFoldDB" id="A0A1P8JVD4"/>
<dbReference type="EMBL" id="CP019236">
    <property type="protein sequence ID" value="APW37641.1"/>
    <property type="molecule type" value="Genomic_DNA"/>
</dbReference>
<dbReference type="SUPFAM" id="SSF103370">
    <property type="entry name" value="NinB"/>
    <property type="match status" value="1"/>
</dbReference>
<gene>
    <name evidence="1" type="ORF">RD110_10930</name>
</gene>
<evidence type="ECO:0000313" key="2">
    <source>
        <dbReference type="Proteomes" id="UP000186609"/>
    </source>
</evidence>
<dbReference type="KEGG" id="rhy:RD110_10930"/>
<organism evidence="1 2">
    <name type="scientific">Rhodoferax koreensis</name>
    <dbReference type="NCBI Taxonomy" id="1842727"/>
    <lineage>
        <taxon>Bacteria</taxon>
        <taxon>Pseudomonadati</taxon>
        <taxon>Pseudomonadota</taxon>
        <taxon>Betaproteobacteria</taxon>
        <taxon>Burkholderiales</taxon>
        <taxon>Comamonadaceae</taxon>
        <taxon>Rhodoferax</taxon>
    </lineage>
</organism>
<name>A0A1P8JVD4_9BURK</name>
<reference evidence="1 2" key="1">
    <citation type="submission" date="2017-01" db="EMBL/GenBank/DDBJ databases">
        <authorList>
            <person name="Mah S.A."/>
            <person name="Swanson W.J."/>
            <person name="Moy G.W."/>
            <person name="Vacquier V.D."/>
        </authorList>
    </citation>
    <scope>NUCLEOTIDE SEQUENCE [LARGE SCALE GENOMIC DNA]</scope>
    <source>
        <strain evidence="1 2">DCY110</strain>
    </source>
</reference>
<sequence>MNGRLFSAEVWHEQFKRQFIGVIELPNGQVVGMSSTELDTAEFSIFCQKVEAHAVTELGVTFYELESA</sequence>
<dbReference type="Gene3D" id="1.10.3790.10">
    <property type="entry name" value="NinB"/>
    <property type="match status" value="1"/>
</dbReference>
<keyword evidence="2" id="KW-1185">Reference proteome</keyword>
<accession>A0A1P8JVD4</accession>
<protein>
    <submittedName>
        <fullName evidence="1">Uncharacterized protein</fullName>
    </submittedName>
</protein>
<dbReference type="InterPro" id="IPR036619">
    <property type="entry name" value="NinB_sf"/>
</dbReference>
<proteinExistence type="predicted"/>
<evidence type="ECO:0000313" key="1">
    <source>
        <dbReference type="EMBL" id="APW37641.1"/>
    </source>
</evidence>